<dbReference type="RefSeq" id="WP_091455128.1">
    <property type="nucleotide sequence ID" value="NZ_FMZZ01000013.1"/>
</dbReference>
<keyword evidence="3" id="KW-1185">Reference proteome</keyword>
<proteinExistence type="predicted"/>
<organism evidence="2 3">
    <name type="scientific">Actinokineospora iranica</name>
    <dbReference type="NCBI Taxonomy" id="1271860"/>
    <lineage>
        <taxon>Bacteria</taxon>
        <taxon>Bacillati</taxon>
        <taxon>Actinomycetota</taxon>
        <taxon>Actinomycetes</taxon>
        <taxon>Pseudonocardiales</taxon>
        <taxon>Pseudonocardiaceae</taxon>
        <taxon>Actinokineospora</taxon>
    </lineage>
</organism>
<evidence type="ECO:0000256" key="1">
    <source>
        <dbReference type="SAM" id="Phobius"/>
    </source>
</evidence>
<feature type="transmembrane region" description="Helical" evidence="1">
    <location>
        <begin position="183"/>
        <end position="206"/>
    </location>
</feature>
<feature type="transmembrane region" description="Helical" evidence="1">
    <location>
        <begin position="212"/>
        <end position="235"/>
    </location>
</feature>
<dbReference type="AlphaFoldDB" id="A0A1G6W1Q6"/>
<protein>
    <submittedName>
        <fullName evidence="2">Uncharacterized protein</fullName>
    </submittedName>
</protein>
<gene>
    <name evidence="2" type="ORF">SAMN05216174_113179</name>
</gene>
<evidence type="ECO:0000313" key="2">
    <source>
        <dbReference type="EMBL" id="SDD58986.1"/>
    </source>
</evidence>
<keyword evidence="1" id="KW-0472">Membrane</keyword>
<name>A0A1G6W1Q6_9PSEU</name>
<accession>A0A1G6W1Q6</accession>
<feature type="transmembrane region" description="Helical" evidence="1">
    <location>
        <begin position="142"/>
        <end position="162"/>
    </location>
</feature>
<keyword evidence="1" id="KW-0812">Transmembrane</keyword>
<dbReference type="EMBL" id="FMZZ01000013">
    <property type="protein sequence ID" value="SDD58986.1"/>
    <property type="molecule type" value="Genomic_DNA"/>
</dbReference>
<evidence type="ECO:0000313" key="3">
    <source>
        <dbReference type="Proteomes" id="UP000199501"/>
    </source>
</evidence>
<feature type="transmembrane region" description="Helical" evidence="1">
    <location>
        <begin position="103"/>
        <end position="122"/>
    </location>
</feature>
<reference evidence="3" key="1">
    <citation type="submission" date="2016-10" db="EMBL/GenBank/DDBJ databases">
        <authorList>
            <person name="Varghese N."/>
            <person name="Submissions S."/>
        </authorList>
    </citation>
    <scope>NUCLEOTIDE SEQUENCE [LARGE SCALE GENOMIC DNA]</scope>
    <source>
        <strain evidence="3">IBRC-M 10403</strain>
    </source>
</reference>
<dbReference type="STRING" id="1271860.SAMN05216174_113179"/>
<keyword evidence="1" id="KW-1133">Transmembrane helix</keyword>
<sequence length="247" mass="25957">MNNDVLDQVREAIATAATEGKPPPGRPTLIRLTGATDYQIRQALATLATEPPAPSALDPAVPNPQDHQELVAATAGDKVATASLRADAAGGEFASSYRHPRPWPLLLIGLGAAVAVWSGWVGLGELTGFGVVRLLPGLWDQLQINTAVVLSLSVEAYGGYALRCWLGSIGLSARTRKFARRSAITSLVVGAGAQIAYHLLIAANIHTAPWPVTVLVASVPVLVLGLASALAWMVTSDYHRSFTSKEV</sequence>
<dbReference type="Proteomes" id="UP000199501">
    <property type="component" value="Unassembled WGS sequence"/>
</dbReference>
<dbReference type="OrthoDB" id="3685088at2"/>